<feature type="domain" description="Fibronectin type-III" evidence="24">
    <location>
        <begin position="482"/>
        <end position="586"/>
    </location>
</feature>
<accession>A0A8C8G8R9</accession>
<dbReference type="InterPro" id="IPR029021">
    <property type="entry name" value="Prot-tyrosine_phosphatase-like"/>
</dbReference>
<comment type="catalytic activity">
    <reaction evidence="16">
        <text>O-phospho-L-tyrosyl-[protein] + H2O = L-tyrosyl-[protein] + phosphate</text>
        <dbReference type="Rhea" id="RHEA:10684"/>
        <dbReference type="Rhea" id="RHEA-COMP:10136"/>
        <dbReference type="Rhea" id="RHEA-COMP:20101"/>
        <dbReference type="ChEBI" id="CHEBI:15377"/>
        <dbReference type="ChEBI" id="CHEBI:43474"/>
        <dbReference type="ChEBI" id="CHEBI:46858"/>
        <dbReference type="ChEBI" id="CHEBI:61978"/>
        <dbReference type="EC" id="3.1.3.48"/>
    </reaction>
</comment>
<evidence type="ECO:0000259" key="22">
    <source>
        <dbReference type="PROSITE" id="PS50060"/>
    </source>
</evidence>
<dbReference type="FunFam" id="3.90.190.10:FF:000003">
    <property type="entry name" value="receptor-type tyrosine-protein phosphatase kappa isoform X1"/>
    <property type="match status" value="1"/>
</dbReference>
<dbReference type="InterPro" id="IPR050348">
    <property type="entry name" value="Protein-Tyr_Phosphatase"/>
</dbReference>
<comment type="similarity">
    <text evidence="2">Belongs to the protein-tyrosine phosphatase family. Receptor class 2B subfamily.</text>
</comment>
<evidence type="ECO:0000256" key="1">
    <source>
        <dbReference type="ARBA" id="ARBA00004479"/>
    </source>
</evidence>
<dbReference type="InterPro" id="IPR000242">
    <property type="entry name" value="PTP_cat"/>
</dbReference>
<dbReference type="SMART" id="SM00194">
    <property type="entry name" value="PTPc"/>
    <property type="match status" value="2"/>
</dbReference>
<feature type="domain" description="Tyrosine-protein phosphatase" evidence="20">
    <location>
        <begin position="907"/>
        <end position="1164"/>
    </location>
</feature>
<evidence type="ECO:0000256" key="4">
    <source>
        <dbReference type="ARBA" id="ARBA00022553"/>
    </source>
</evidence>
<dbReference type="InterPro" id="IPR013783">
    <property type="entry name" value="Ig-like_fold"/>
</dbReference>
<gene>
    <name evidence="25" type="primary">PTPRK</name>
</gene>
<evidence type="ECO:0000259" key="24">
    <source>
        <dbReference type="PROSITE" id="PS50853"/>
    </source>
</evidence>
<evidence type="ECO:0000256" key="19">
    <source>
        <dbReference type="SAM" id="SignalP"/>
    </source>
</evidence>
<dbReference type="InterPro" id="IPR036116">
    <property type="entry name" value="FN3_sf"/>
</dbReference>
<keyword evidence="7" id="KW-0677">Repeat</keyword>
<dbReference type="Gene3D" id="2.60.40.10">
    <property type="entry name" value="Immunoglobulins"/>
    <property type="match status" value="4"/>
</dbReference>
<dbReference type="PROSITE" id="PS50060">
    <property type="entry name" value="MAM_2"/>
    <property type="match status" value="1"/>
</dbReference>
<dbReference type="InterPro" id="IPR007110">
    <property type="entry name" value="Ig-like_dom"/>
</dbReference>
<feature type="domain" description="Tyrosine specific protein phosphatases" evidence="21">
    <location>
        <begin position="1372"/>
        <end position="1449"/>
    </location>
</feature>
<proteinExistence type="inferred from homology"/>
<name>A0A8C8G8R9_ONCTS</name>
<dbReference type="Pfam" id="PF00629">
    <property type="entry name" value="MAM"/>
    <property type="match status" value="1"/>
</dbReference>
<dbReference type="SUPFAM" id="SSF49265">
    <property type="entry name" value="Fibronectin type III"/>
    <property type="match status" value="2"/>
</dbReference>
<evidence type="ECO:0000256" key="7">
    <source>
        <dbReference type="ARBA" id="ARBA00022737"/>
    </source>
</evidence>
<dbReference type="PROSITE" id="PS50835">
    <property type="entry name" value="IG_LIKE"/>
    <property type="match status" value="1"/>
</dbReference>
<evidence type="ECO:0000256" key="3">
    <source>
        <dbReference type="ARBA" id="ARBA00013064"/>
    </source>
</evidence>
<dbReference type="Pfam" id="PF00102">
    <property type="entry name" value="Y_phosphatase"/>
    <property type="match status" value="2"/>
</dbReference>
<evidence type="ECO:0000256" key="17">
    <source>
        <dbReference type="ARBA" id="ARBA00059240"/>
    </source>
</evidence>
<dbReference type="SUPFAM" id="SSF49899">
    <property type="entry name" value="Concanavalin A-like lectins/glucanases"/>
    <property type="match status" value="1"/>
</dbReference>
<feature type="chain" id="PRO_5044318031" description="Receptor-type tyrosine-protein phosphatase kappa" evidence="19">
    <location>
        <begin position="21"/>
        <end position="1462"/>
    </location>
</feature>
<dbReference type="PANTHER" id="PTHR19134">
    <property type="entry name" value="RECEPTOR-TYPE TYROSINE-PROTEIN PHOSPHATASE"/>
    <property type="match status" value="1"/>
</dbReference>
<evidence type="ECO:0000259" key="20">
    <source>
        <dbReference type="PROSITE" id="PS50055"/>
    </source>
</evidence>
<reference evidence="25" key="1">
    <citation type="submission" date="2025-08" db="UniProtKB">
        <authorList>
            <consortium name="Ensembl"/>
        </authorList>
    </citation>
    <scope>IDENTIFICATION</scope>
</reference>
<feature type="signal peptide" evidence="19">
    <location>
        <begin position="1"/>
        <end position="20"/>
    </location>
</feature>
<dbReference type="EC" id="3.1.3.48" evidence="3"/>
<dbReference type="InterPro" id="IPR013098">
    <property type="entry name" value="Ig_I-set"/>
</dbReference>
<dbReference type="SMART" id="SM00409">
    <property type="entry name" value="IG"/>
    <property type="match status" value="1"/>
</dbReference>
<dbReference type="SUPFAM" id="SSF52799">
    <property type="entry name" value="(Phosphotyrosine protein) phosphatases II"/>
    <property type="match status" value="2"/>
</dbReference>
<dbReference type="InterPro" id="IPR013320">
    <property type="entry name" value="ConA-like_dom_sf"/>
</dbReference>
<keyword evidence="11" id="KW-0472">Membrane</keyword>
<dbReference type="PRINTS" id="PR00020">
    <property type="entry name" value="MAMDOMAIN"/>
</dbReference>
<dbReference type="Pfam" id="PF00041">
    <property type="entry name" value="fn3"/>
    <property type="match status" value="1"/>
</dbReference>
<reference evidence="25" key="2">
    <citation type="submission" date="2025-09" db="UniProtKB">
        <authorList>
            <consortium name="Ensembl"/>
        </authorList>
    </citation>
    <scope>IDENTIFICATION</scope>
</reference>
<dbReference type="PROSITE" id="PS51257">
    <property type="entry name" value="PROKAR_LIPOPROTEIN"/>
    <property type="match status" value="1"/>
</dbReference>
<dbReference type="SMART" id="SM00137">
    <property type="entry name" value="MAM"/>
    <property type="match status" value="1"/>
</dbReference>
<dbReference type="GeneTree" id="ENSGT00940000156249"/>
<dbReference type="PANTHER" id="PTHR19134:SF209">
    <property type="entry name" value="RECEPTOR-TYPE TYROSINE-PROTEIN PHOSPHATASE KAPPA"/>
    <property type="match status" value="1"/>
</dbReference>
<keyword evidence="9" id="KW-0904">Protein phosphatase</keyword>
<comment type="subcellular location">
    <subcellularLocation>
        <location evidence="1">Membrane</location>
        <topology evidence="1">Single-pass type I membrane protein</topology>
    </subcellularLocation>
</comment>
<keyword evidence="26" id="KW-1185">Reference proteome</keyword>
<dbReference type="PROSITE" id="PS50056">
    <property type="entry name" value="TYR_PHOSPHATASE_2"/>
    <property type="match status" value="2"/>
</dbReference>
<keyword evidence="13" id="KW-0675">Receptor</keyword>
<evidence type="ECO:0000259" key="23">
    <source>
        <dbReference type="PROSITE" id="PS50835"/>
    </source>
</evidence>
<evidence type="ECO:0000256" key="11">
    <source>
        <dbReference type="ARBA" id="ARBA00023136"/>
    </source>
</evidence>
<dbReference type="InterPro" id="IPR003961">
    <property type="entry name" value="FN3_dom"/>
</dbReference>
<dbReference type="CDD" id="cd06263">
    <property type="entry name" value="MAM"/>
    <property type="match status" value="1"/>
</dbReference>
<dbReference type="FunFam" id="2.60.40.10:FF:000009">
    <property type="entry name" value="receptor-type tyrosine-protein phosphatase U isoform X1"/>
    <property type="match status" value="1"/>
</dbReference>
<evidence type="ECO:0000313" key="26">
    <source>
        <dbReference type="Proteomes" id="UP000694402"/>
    </source>
</evidence>
<dbReference type="GO" id="GO:0004725">
    <property type="term" value="F:protein tyrosine phosphatase activity"/>
    <property type="evidence" value="ECO:0007669"/>
    <property type="project" value="UniProtKB-EC"/>
</dbReference>
<dbReference type="Gene3D" id="2.60.120.200">
    <property type="match status" value="1"/>
</dbReference>
<dbReference type="SUPFAM" id="SSF48726">
    <property type="entry name" value="Immunoglobulin"/>
    <property type="match status" value="1"/>
</dbReference>
<feature type="domain" description="Fibronectin type-III" evidence="24">
    <location>
        <begin position="285"/>
        <end position="380"/>
    </location>
</feature>
<feature type="domain" description="MAM" evidence="22">
    <location>
        <begin position="25"/>
        <end position="185"/>
    </location>
</feature>
<dbReference type="FunFam" id="3.90.190.10:FF:000005">
    <property type="entry name" value="receptor-type tyrosine-protein phosphatase kappa isoform X1"/>
    <property type="match status" value="1"/>
</dbReference>
<dbReference type="FunFam" id="2.60.120.200:FF:000006">
    <property type="entry name" value="receptor-type tyrosine-protein phosphatase T isoform X1"/>
    <property type="match status" value="1"/>
</dbReference>
<keyword evidence="5" id="KW-0812">Transmembrane</keyword>
<dbReference type="InterPro" id="IPR036179">
    <property type="entry name" value="Ig-like_dom_sf"/>
</dbReference>
<dbReference type="PROSITE" id="PS00383">
    <property type="entry name" value="TYR_PHOSPHATASE_1"/>
    <property type="match status" value="2"/>
</dbReference>
<dbReference type="Pfam" id="PF23144">
    <property type="entry name" value="Fn3_PTPRU"/>
    <property type="match status" value="1"/>
</dbReference>
<evidence type="ECO:0000256" key="9">
    <source>
        <dbReference type="ARBA" id="ARBA00022912"/>
    </source>
</evidence>
<dbReference type="Proteomes" id="UP000694402">
    <property type="component" value="Unassembled WGS sequence"/>
</dbReference>
<dbReference type="InterPro" id="IPR003595">
    <property type="entry name" value="Tyr_Pase_cat"/>
</dbReference>
<feature type="domain" description="Tyrosine specific protein phosphatases" evidence="21">
    <location>
        <begin position="1084"/>
        <end position="1155"/>
    </location>
</feature>
<dbReference type="CDD" id="cd00063">
    <property type="entry name" value="FN3"/>
    <property type="match status" value="2"/>
</dbReference>
<evidence type="ECO:0000256" key="8">
    <source>
        <dbReference type="ARBA" id="ARBA00022801"/>
    </source>
</evidence>
<dbReference type="Pfam" id="PF07679">
    <property type="entry name" value="I-set"/>
    <property type="match status" value="1"/>
</dbReference>
<feature type="domain" description="Ig-like" evidence="23">
    <location>
        <begin position="187"/>
        <end position="272"/>
    </location>
</feature>
<feature type="domain" description="Fibronectin type-III" evidence="24">
    <location>
        <begin position="383"/>
        <end position="479"/>
    </location>
</feature>
<dbReference type="FunFam" id="2.60.40.10:FF:000025">
    <property type="entry name" value="receptor-type tyrosine-protein phosphatase U isoform X2"/>
    <property type="match status" value="1"/>
</dbReference>
<keyword evidence="12" id="KW-1015">Disulfide bond</keyword>
<evidence type="ECO:0000256" key="10">
    <source>
        <dbReference type="ARBA" id="ARBA00022989"/>
    </source>
</evidence>
<dbReference type="InterPro" id="IPR000387">
    <property type="entry name" value="Tyr_Pase_dom"/>
</dbReference>
<dbReference type="GO" id="GO:0016020">
    <property type="term" value="C:membrane"/>
    <property type="evidence" value="ECO:0007669"/>
    <property type="project" value="UniProtKB-SubCell"/>
</dbReference>
<organism evidence="25 26">
    <name type="scientific">Oncorhynchus tshawytscha</name>
    <name type="common">Chinook salmon</name>
    <name type="synonym">Salmo tshawytscha</name>
    <dbReference type="NCBI Taxonomy" id="74940"/>
    <lineage>
        <taxon>Eukaryota</taxon>
        <taxon>Metazoa</taxon>
        <taxon>Chordata</taxon>
        <taxon>Craniata</taxon>
        <taxon>Vertebrata</taxon>
        <taxon>Euteleostomi</taxon>
        <taxon>Actinopterygii</taxon>
        <taxon>Neopterygii</taxon>
        <taxon>Teleostei</taxon>
        <taxon>Protacanthopterygii</taxon>
        <taxon>Salmoniformes</taxon>
        <taxon>Salmonidae</taxon>
        <taxon>Salmoninae</taxon>
        <taxon>Oncorhynchus</taxon>
    </lineage>
</organism>
<dbReference type="InterPro" id="IPR000998">
    <property type="entry name" value="MAM_dom"/>
</dbReference>
<keyword evidence="14" id="KW-0325">Glycoprotein</keyword>
<evidence type="ECO:0000256" key="2">
    <source>
        <dbReference type="ARBA" id="ARBA00006396"/>
    </source>
</evidence>
<dbReference type="InterPro" id="IPR057598">
    <property type="entry name" value="Fn3_PTPRU"/>
</dbReference>
<evidence type="ECO:0000256" key="13">
    <source>
        <dbReference type="ARBA" id="ARBA00023170"/>
    </source>
</evidence>
<keyword evidence="4" id="KW-0597">Phosphoprotein</keyword>
<dbReference type="FunFam" id="2.60.40.10:FF:000048">
    <property type="entry name" value="receptor-type tyrosine-protein phosphatase U isoform X1"/>
    <property type="match status" value="1"/>
</dbReference>
<evidence type="ECO:0000259" key="21">
    <source>
        <dbReference type="PROSITE" id="PS50056"/>
    </source>
</evidence>
<keyword evidence="10" id="KW-1133">Transmembrane helix</keyword>
<sequence>MDTCRLGFILLYFSILSVGAQFTAGGCTFDDGPAQCDYQQDPYDDFDWTHVSAQEVPYLSSELPQGSYMMVDSSQHDAGEKARIQLPVMKENDTHCIDFNYLLYTQDGSSPGTLNILVKVNKGPLANPIWNVTSYTGKDWLRAELAVSTFWPNEYQVIFEAEVSDGKTGFIAIDDIQVLSYPCDKSPHFLRLGDVEVNAGQNATFQCIATGRDTVNNRLWLQRRNGEDIPVASTKNINHRRFAASFRLKEVTSLDQDLYRCVTQSERGSGVSNFAGLIVREPPRPIAPPQLLGVGPTYLLIQLNANSIFGDGPIILKEVEYRMTSGSWIETHAVNSPNYKLWHLDPDTEYEIRVLLTRPGEGGTGQPGPPLITRTKCAEPMRTPKRLKIAETQARFIAVDWESLGYNITRCHTFNVTICYRYYNANNQTKADCLDMDPKAPRHVVGNLPPNTNVSLKMILTNPEGRKESDETIIQTDEDVPGPVPSQSMKATPFEDRIFLYWKEPLEPNGIITQYEIAYSGIRSFDPSVPIMRPPLIVSLPWNTSHHVFNQLHPGTTYQFIIRASTVKGFGPPTTLNVTTNISAPTLEEYDGSEAFLNETATTITVLLKPAQAKGAPISAYQIVVEELNPHRTRREASSVDCYQVPVPFHSASSGGSSYYFAAELPPGNLPEPSPFTVGDNKTYHGFWNPPLTPRKNYNIYFQAVSSVEKESKTQCLRLATKGATEEPEVIPDPAKQTDRVVKIAGISAGVLVFILLVLVAILLVKKRRSYYSYSYYLKLAKKRKDAIGNTRQEMTHMVNAMDRSYADQSTLHTEDPMAVTFMDSHNFSNRLPNDPLVPTAVLGEALVLYENHTAAAAESSRLLDVPRYHCEGTESPYQTGQLHPAIRVADLLQHINLMKTSDSYGFKEEYESFFEGQSASWDVAKKDTNRTKNRYGNIIAYDHSRVILQPMEDDPSSDYINANYIDVSGGYQRPSHYIATQGPVHETVYDFWRMVWQEQSACIVMVTNLVEVGRVKCYKYWPDDAEVYGDFKVTFVEVEPLAEYVVRTFTLERRGFNELREVKQFHFTGWPDHGVPYHATGLLSFIRRVKISNPPSAGPIVVHCSAGAGRTGCYIVIDIMLDMAEREGVVDIYNCVKALRSRRINMVQTEEQYIFIHDAILEACLCGETAIPACEYKAAYYDMIRIDSQSNSSHLKDEFQTLNSVTPQPQPEDCSIALLPRNHEKNRFMDMLPPDRCLPFLITIDGESSNYINAALMDSYRQPAAFIVTQHPLPNTVKDFWRLVYDYGCTSLVMLNEIDLAQGCPQYWPEEGTLRYGPVQVECMSCSMDCDVISRLFRICNLTRPQEGYLMVRQFQYLGWAAHREVPASKRSFLKLILQVDKWQEECEEGEGRTIIHCLNGGGRSGMFCAISIVCEMIKRQNVVDVFHAVKSLRNSKPNMVDSPDQYRFCYDLALEFIETS</sequence>
<feature type="domain" description="Tyrosine-protein phosphatase" evidence="20">
    <location>
        <begin position="1196"/>
        <end position="1458"/>
    </location>
</feature>
<dbReference type="FunFam" id="2.60.40.10:FF:000019">
    <property type="entry name" value="receptor-type tyrosine-protein phosphatase kappa isoform X2"/>
    <property type="match status" value="1"/>
</dbReference>
<evidence type="ECO:0000313" key="25">
    <source>
        <dbReference type="Ensembl" id="ENSOTSP00005046160.2"/>
    </source>
</evidence>
<evidence type="ECO:0000256" key="18">
    <source>
        <dbReference type="ARBA" id="ARBA00069154"/>
    </source>
</evidence>
<dbReference type="SMART" id="SM00060">
    <property type="entry name" value="FN3"/>
    <property type="match status" value="3"/>
</dbReference>
<keyword evidence="6 19" id="KW-0732">Signal</keyword>
<evidence type="ECO:0000256" key="12">
    <source>
        <dbReference type="ARBA" id="ARBA00023157"/>
    </source>
</evidence>
<evidence type="ECO:0000256" key="14">
    <source>
        <dbReference type="ARBA" id="ARBA00023180"/>
    </source>
</evidence>
<evidence type="ECO:0000256" key="5">
    <source>
        <dbReference type="ARBA" id="ARBA00022692"/>
    </source>
</evidence>
<dbReference type="PROSITE" id="PS50853">
    <property type="entry name" value="FN3"/>
    <property type="match status" value="3"/>
</dbReference>
<evidence type="ECO:0000256" key="15">
    <source>
        <dbReference type="ARBA" id="ARBA00023319"/>
    </source>
</evidence>
<comment type="function">
    <text evidence="17">Regulation of processes involving cell contact and adhesion such as growth control, tumor invasion, and metastasis. Negative regulator of EGFR signaling pathway. Forms complexes with beta-catenin and gamma-catenin/plakoglobin. Beta-catenin may be a substrate for the catalytic activity of PTPRK/PTP-kappa.</text>
</comment>
<dbReference type="Ensembl" id="ENSOTST00005050174.2">
    <property type="protein sequence ID" value="ENSOTSP00005046160.2"/>
    <property type="gene ID" value="ENSOTSG00005007871.2"/>
</dbReference>
<dbReference type="Gene3D" id="3.90.190.10">
    <property type="entry name" value="Protein tyrosine phosphatase superfamily"/>
    <property type="match status" value="2"/>
</dbReference>
<evidence type="ECO:0000256" key="16">
    <source>
        <dbReference type="ARBA" id="ARBA00051722"/>
    </source>
</evidence>
<protein>
    <recommendedName>
        <fullName evidence="18">Receptor-type tyrosine-protein phosphatase kappa</fullName>
        <ecNumber evidence="3">3.1.3.48</ecNumber>
    </recommendedName>
</protein>
<dbReference type="InterPro" id="IPR016130">
    <property type="entry name" value="Tyr_Pase_AS"/>
</dbReference>
<keyword evidence="15" id="KW-0393">Immunoglobulin domain</keyword>
<dbReference type="InterPro" id="IPR003599">
    <property type="entry name" value="Ig_sub"/>
</dbReference>
<dbReference type="PROSITE" id="PS50055">
    <property type="entry name" value="TYR_PHOSPHATASE_PTP"/>
    <property type="match status" value="2"/>
</dbReference>
<dbReference type="PRINTS" id="PR00700">
    <property type="entry name" value="PRTYPHPHTASE"/>
</dbReference>
<evidence type="ECO:0000256" key="6">
    <source>
        <dbReference type="ARBA" id="ARBA00022729"/>
    </source>
</evidence>
<dbReference type="CDD" id="cd14636">
    <property type="entry name" value="R-PTPc-K-2"/>
    <property type="match status" value="1"/>
</dbReference>
<dbReference type="SMART" id="SM00404">
    <property type="entry name" value="PTPc_motif"/>
    <property type="match status" value="2"/>
</dbReference>
<keyword evidence="8" id="KW-0378">Hydrolase</keyword>